<dbReference type="PANTHER" id="PTHR42783">
    <property type="entry name" value="GLUTAMATE SYNTHASE [NADPH] SMALL CHAIN"/>
    <property type="match status" value="1"/>
</dbReference>
<dbReference type="EMBL" id="CP006965">
    <property type="protein sequence ID" value="AHF80335.1"/>
    <property type="molecule type" value="Genomic_DNA"/>
</dbReference>
<dbReference type="GeneID" id="24906475"/>
<dbReference type="GO" id="GO:0016491">
    <property type="term" value="F:oxidoreductase activity"/>
    <property type="evidence" value="ECO:0007669"/>
    <property type="project" value="InterPro"/>
</dbReference>
<dbReference type="InterPro" id="IPR036188">
    <property type="entry name" value="FAD/NAD-bd_sf"/>
</dbReference>
<dbReference type="Proteomes" id="UP000019027">
    <property type="component" value="Chromosome"/>
</dbReference>
<reference evidence="2 3" key="1">
    <citation type="journal article" date="2014" name="Int. J. Syst. Evol. Microbiol.">
        <title>Thermococcus paralvinellae sp. nov. and Thermococcus cleftensis sp. nov. of hyperthermophilic heterotrophs from deep-sea hydrothermal vents.</title>
        <authorList>
            <person name="Hensley S.A."/>
            <person name="Jung J.H."/>
            <person name="Park C.S."/>
            <person name="Holden J.F."/>
        </authorList>
    </citation>
    <scope>NUCLEOTIDE SEQUENCE [LARGE SCALE GENOMIC DNA]</scope>
    <source>
        <strain evidence="2 3">ES1</strain>
    </source>
</reference>
<dbReference type="STRING" id="582419.TES1_0951"/>
<dbReference type="SUPFAM" id="SSF51971">
    <property type="entry name" value="Nucleotide-binding domain"/>
    <property type="match status" value="1"/>
</dbReference>
<accession>W0I796</accession>
<organism evidence="2 3">
    <name type="scientific">Thermococcus paralvinellae</name>
    <dbReference type="NCBI Taxonomy" id="582419"/>
    <lineage>
        <taxon>Archaea</taxon>
        <taxon>Methanobacteriati</taxon>
        <taxon>Methanobacteriota</taxon>
        <taxon>Thermococci</taxon>
        <taxon>Thermococcales</taxon>
        <taxon>Thermococcaceae</taxon>
        <taxon>Thermococcus</taxon>
    </lineage>
</organism>
<dbReference type="Gene3D" id="3.50.50.60">
    <property type="entry name" value="FAD/NAD(P)-binding domain"/>
    <property type="match status" value="2"/>
</dbReference>
<dbReference type="AlphaFoldDB" id="W0I796"/>
<sequence length="349" mass="38978">MKFYICKEKEEPKEGRIAIIGAGPAGLSAAGYLACKGYPVEVFDKMPEGGGMIAFGIPESRIPIKTVREGVKDLERLGVKFNFRTKVVYDNLRDLGDEFVERVVYLEELLEDFDAILIATGAWRPKKLKIEGIELEGVWDALTLLYKIKLARIGYIPWSAVPEMRGKEVVIVGAGYTAVDVALEAKSLGAKKMTMVYRRGLENSYAKDEIKRLINEGVNFIEFATPARILGEDEVKEVEFVKTKLVNGKVIPTDETFKLSADIFVYAIGQFPTPPIKALICANEKILRDAGIFLAGDVLAPRNIGAAIREGTRAAKEIEEWLISKEERPRVLSIRSFLLSQRSEIWQNC</sequence>
<name>W0I796_9EURY</name>
<evidence type="ECO:0000259" key="1">
    <source>
        <dbReference type="Pfam" id="PF07992"/>
    </source>
</evidence>
<evidence type="ECO:0000313" key="2">
    <source>
        <dbReference type="EMBL" id="AHF80335.1"/>
    </source>
</evidence>
<dbReference type="Pfam" id="PF07992">
    <property type="entry name" value="Pyr_redox_2"/>
    <property type="match status" value="1"/>
</dbReference>
<dbReference type="RefSeq" id="WP_042680777.1">
    <property type="nucleotide sequence ID" value="NZ_CP006965.1"/>
</dbReference>
<gene>
    <name evidence="2" type="ORF">TES1_0951</name>
</gene>
<keyword evidence="3" id="KW-1185">Reference proteome</keyword>
<dbReference type="PRINTS" id="PR00419">
    <property type="entry name" value="ADXRDTASE"/>
</dbReference>
<dbReference type="OrthoDB" id="27922at2157"/>
<proteinExistence type="predicted"/>
<dbReference type="NCBIfam" id="NF009409">
    <property type="entry name" value="PRK12770.1"/>
    <property type="match status" value="1"/>
</dbReference>
<feature type="domain" description="FAD/NAD(P)-binding" evidence="1">
    <location>
        <begin position="16"/>
        <end position="311"/>
    </location>
</feature>
<dbReference type="KEGG" id="ths:TES1_0951"/>
<dbReference type="InterPro" id="IPR023753">
    <property type="entry name" value="FAD/NAD-binding_dom"/>
</dbReference>
<evidence type="ECO:0000313" key="3">
    <source>
        <dbReference type="Proteomes" id="UP000019027"/>
    </source>
</evidence>
<dbReference type="PANTHER" id="PTHR42783:SF3">
    <property type="entry name" value="GLUTAMATE SYNTHASE [NADPH] SMALL CHAIN-RELATED"/>
    <property type="match status" value="1"/>
</dbReference>
<protein>
    <submittedName>
        <fullName evidence="2">Putative glutamate synthase subunit beta</fullName>
    </submittedName>
</protein>
<dbReference type="HOGENOM" id="CLU_000422_3_3_2"/>